<dbReference type="GO" id="GO:0008270">
    <property type="term" value="F:zinc ion binding"/>
    <property type="evidence" value="ECO:0007669"/>
    <property type="project" value="InterPro"/>
</dbReference>
<evidence type="ECO:0000256" key="3">
    <source>
        <dbReference type="PIRSR" id="PIRSR601559-50"/>
    </source>
</evidence>
<evidence type="ECO:0000256" key="5">
    <source>
        <dbReference type="PROSITE-ProRule" id="PRU00679"/>
    </source>
</evidence>
<evidence type="ECO:0000256" key="2">
    <source>
        <dbReference type="ARBA" id="ARBA00022801"/>
    </source>
</evidence>
<feature type="binding site" evidence="4">
    <location>
        <position position="32"/>
    </location>
    <ligand>
        <name>Zn(2+)</name>
        <dbReference type="ChEBI" id="CHEBI:29105"/>
        <label>1</label>
    </ligand>
</feature>
<keyword evidence="1 4" id="KW-0479">Metal-binding</keyword>
<accession>A0A7Y9J343</accession>
<name>A0A7Y9J343_9ACTN</name>
<comment type="cofactor">
    <cofactor evidence="4">
        <name>a divalent metal cation</name>
        <dbReference type="ChEBI" id="CHEBI:60240"/>
    </cofactor>
    <text evidence="4">Binds 2 divalent metal cations per subunit.</text>
</comment>
<sequence>MTEPTDTAARGRRLHTTLGALGAQDVGLVLPHEHLLVDFRPAGSPGFARADPAVFASVVDPLLAGAAAAGVTALVECTPPGLGRRVDLVLDASRRTGLPVVVATGVYREPWVPDWVYGASDDELEAWMHRELTEGVEGSGVLAGFIKISAAEDGIRPVEERVVRAAARAAARTGALVGSHTTDGRVVLGQIDLAVAEGLAPDRFLSIHTQTITDPGLRQAIVDRGAWIEFDDVGQGGRDGDARTLELVLDSLAAGQTGRVLLSHDAGWFDPALPGGGTPRPFTDLTGSFLPALRAAGVGAGVLDELCVRNPFRAFAR</sequence>
<dbReference type="EMBL" id="JACCBB010000001">
    <property type="protein sequence ID" value="NYD24638.1"/>
    <property type="molecule type" value="Genomic_DNA"/>
</dbReference>
<reference evidence="6 7" key="1">
    <citation type="submission" date="2020-07" db="EMBL/GenBank/DDBJ databases">
        <title>Sequencing the genomes of 1000 actinobacteria strains.</title>
        <authorList>
            <person name="Klenk H.-P."/>
        </authorList>
    </citation>
    <scope>NUCLEOTIDE SEQUENCE [LARGE SCALE GENOMIC DNA]</scope>
    <source>
        <strain evidence="6 7">DSM 7487</strain>
    </source>
</reference>
<comment type="similarity">
    <text evidence="5">Belongs to the metallo-dependent hydrolases superfamily. Phosphotriesterase family.</text>
</comment>
<dbReference type="InterPro" id="IPR032466">
    <property type="entry name" value="Metal_Hydrolase"/>
</dbReference>
<dbReference type="PANTHER" id="PTHR10819:SF3">
    <property type="entry name" value="PHOSPHOTRIESTERASE-RELATED PROTEIN"/>
    <property type="match status" value="1"/>
</dbReference>
<proteinExistence type="inferred from homology"/>
<dbReference type="SUPFAM" id="SSF51556">
    <property type="entry name" value="Metallo-dependent hydrolases"/>
    <property type="match status" value="1"/>
</dbReference>
<feature type="binding site" description="via carbamate group" evidence="4">
    <location>
        <position position="147"/>
    </location>
    <ligand>
        <name>Zn(2+)</name>
        <dbReference type="ChEBI" id="CHEBI:29105"/>
        <label>1</label>
    </ligand>
</feature>
<comment type="caution">
    <text evidence="6">The sequence shown here is derived from an EMBL/GenBank/DDBJ whole genome shotgun (WGS) entry which is preliminary data.</text>
</comment>
<evidence type="ECO:0000256" key="1">
    <source>
        <dbReference type="ARBA" id="ARBA00022723"/>
    </source>
</evidence>
<evidence type="ECO:0000313" key="7">
    <source>
        <dbReference type="Proteomes" id="UP000521922"/>
    </source>
</evidence>
<dbReference type="Pfam" id="PF02126">
    <property type="entry name" value="PTE"/>
    <property type="match status" value="1"/>
</dbReference>
<feature type="modified residue" description="N6-carboxylysine" evidence="3 5">
    <location>
        <position position="147"/>
    </location>
</feature>
<dbReference type="RefSeq" id="WP_343078194.1">
    <property type="nucleotide sequence ID" value="NZ_BAAAGN010000013.1"/>
</dbReference>
<feature type="binding site" description="via carbamate group" evidence="4">
    <location>
        <position position="147"/>
    </location>
    <ligand>
        <name>Zn(2+)</name>
        <dbReference type="ChEBI" id="CHEBI:29105"/>
        <label>2</label>
    </ligand>
</feature>
<evidence type="ECO:0000313" key="6">
    <source>
        <dbReference type="EMBL" id="NYD24638.1"/>
    </source>
</evidence>
<feature type="binding site" evidence="4">
    <location>
        <position position="265"/>
    </location>
    <ligand>
        <name>Zn(2+)</name>
        <dbReference type="ChEBI" id="CHEBI:29105"/>
        <label>1</label>
    </ligand>
</feature>
<keyword evidence="7" id="KW-1185">Reference proteome</keyword>
<dbReference type="PANTHER" id="PTHR10819">
    <property type="entry name" value="PHOSPHOTRIESTERASE-RELATED"/>
    <property type="match status" value="1"/>
</dbReference>
<keyword evidence="2" id="KW-0378">Hydrolase</keyword>
<evidence type="ECO:0000256" key="4">
    <source>
        <dbReference type="PIRSR" id="PIRSR601559-51"/>
    </source>
</evidence>
<feature type="binding site" evidence="4">
    <location>
        <position position="180"/>
    </location>
    <ligand>
        <name>Zn(2+)</name>
        <dbReference type="ChEBI" id="CHEBI:29105"/>
        <label>2</label>
    </ligand>
</feature>
<gene>
    <name evidence="6" type="ORF">BJ968_004178</name>
</gene>
<dbReference type="GO" id="GO:0016787">
    <property type="term" value="F:hydrolase activity"/>
    <property type="evidence" value="ECO:0007669"/>
    <property type="project" value="UniProtKB-KW"/>
</dbReference>
<dbReference type="AlphaFoldDB" id="A0A7Y9J343"/>
<organism evidence="6 7">
    <name type="scientific">Kineococcus aurantiacus</name>
    <dbReference type="NCBI Taxonomy" id="37633"/>
    <lineage>
        <taxon>Bacteria</taxon>
        <taxon>Bacillati</taxon>
        <taxon>Actinomycetota</taxon>
        <taxon>Actinomycetes</taxon>
        <taxon>Kineosporiales</taxon>
        <taxon>Kineosporiaceae</taxon>
        <taxon>Kineococcus</taxon>
    </lineage>
</organism>
<dbReference type="Gene3D" id="3.20.20.140">
    <property type="entry name" value="Metal-dependent hydrolases"/>
    <property type="match status" value="1"/>
</dbReference>
<protein>
    <submittedName>
        <fullName evidence="6">Phosphotriesterase-related protein</fullName>
    </submittedName>
</protein>
<feature type="binding site" evidence="4">
    <location>
        <position position="34"/>
    </location>
    <ligand>
        <name>Zn(2+)</name>
        <dbReference type="ChEBI" id="CHEBI:29105"/>
        <label>1</label>
    </ligand>
</feature>
<dbReference type="InterPro" id="IPR001559">
    <property type="entry name" value="Phosphotriesterase"/>
</dbReference>
<feature type="binding site" evidence="4">
    <location>
        <position position="208"/>
    </location>
    <ligand>
        <name>Zn(2+)</name>
        <dbReference type="ChEBI" id="CHEBI:29105"/>
        <label>2</label>
    </ligand>
</feature>
<dbReference type="PROSITE" id="PS51347">
    <property type="entry name" value="PHOSPHOTRIESTERASE_2"/>
    <property type="match status" value="1"/>
</dbReference>
<dbReference type="Proteomes" id="UP000521922">
    <property type="component" value="Unassembled WGS sequence"/>
</dbReference>